<accession>A0A1T4SDK5</accession>
<feature type="domain" description="Amine oxidase" evidence="1">
    <location>
        <begin position="16"/>
        <end position="291"/>
    </location>
</feature>
<dbReference type="Gene3D" id="3.50.50.60">
    <property type="entry name" value="FAD/NAD(P)-binding domain"/>
    <property type="match status" value="1"/>
</dbReference>
<dbReference type="InterPro" id="IPR036188">
    <property type="entry name" value="FAD/NAD-bd_sf"/>
</dbReference>
<dbReference type="STRING" id="64969.SAMN02745127_02970"/>
<dbReference type="InterPro" id="IPR002937">
    <property type="entry name" value="Amino_oxidase"/>
</dbReference>
<dbReference type="Pfam" id="PF01593">
    <property type="entry name" value="Amino_oxidase"/>
    <property type="match status" value="1"/>
</dbReference>
<evidence type="ECO:0000313" key="2">
    <source>
        <dbReference type="EMBL" id="OPX54341.1"/>
    </source>
</evidence>
<dbReference type="Gene3D" id="3.30.70.1990">
    <property type="match status" value="1"/>
</dbReference>
<evidence type="ECO:0000259" key="1">
    <source>
        <dbReference type="Pfam" id="PF01593"/>
    </source>
</evidence>
<dbReference type="Proteomes" id="UP000191418">
    <property type="component" value="Unassembled WGS sequence"/>
</dbReference>
<organism evidence="2 3">
    <name type="scientific">Oceanospirillum multiglobuliferum</name>
    <dbReference type="NCBI Taxonomy" id="64969"/>
    <lineage>
        <taxon>Bacteria</taxon>
        <taxon>Pseudomonadati</taxon>
        <taxon>Pseudomonadota</taxon>
        <taxon>Gammaproteobacteria</taxon>
        <taxon>Oceanospirillales</taxon>
        <taxon>Oceanospirillaceae</taxon>
        <taxon>Oceanospirillum</taxon>
    </lineage>
</organism>
<name>A0A1T4SDK5_9GAMM</name>
<dbReference type="InterPro" id="IPR050464">
    <property type="entry name" value="Zeta_carotene_desat/Oxidored"/>
</dbReference>
<protein>
    <submittedName>
        <fullName evidence="2">NAD/FAD-binding protein</fullName>
    </submittedName>
</protein>
<dbReference type="PANTHER" id="PTHR42923:SF17">
    <property type="entry name" value="AMINE OXIDASE DOMAIN-CONTAINING PROTEIN"/>
    <property type="match status" value="1"/>
</dbReference>
<evidence type="ECO:0000313" key="3">
    <source>
        <dbReference type="Proteomes" id="UP000191418"/>
    </source>
</evidence>
<comment type="caution">
    <text evidence="2">The sequence shown here is derived from an EMBL/GenBank/DDBJ whole genome shotgun (WGS) entry which is preliminary data.</text>
</comment>
<dbReference type="SUPFAM" id="SSF51905">
    <property type="entry name" value="FAD/NAD(P)-binding domain"/>
    <property type="match status" value="1"/>
</dbReference>
<reference evidence="2 3" key="1">
    <citation type="submission" date="2017-01" db="EMBL/GenBank/DDBJ databases">
        <title>Genome Sequencing of a Marine Spirillum, Oceanospirillum multiglobuliferum ATCC 33336, from Japan.</title>
        <authorList>
            <person name="Carney J.G."/>
            <person name="Trachtenberg A.M."/>
            <person name="Rheaume B.A."/>
            <person name="Linnane J.D."/>
            <person name="Pitts N.L."/>
            <person name="Mykles D.L."/>
            <person name="Maclea K.S."/>
        </authorList>
    </citation>
    <scope>NUCLEOTIDE SEQUENCE [LARGE SCALE GENOMIC DNA]</scope>
    <source>
        <strain evidence="2 3">ATCC 33336</strain>
    </source>
</reference>
<sequence>MTQTHPNNIAVIGSGIAGLSCAWLLSKTHSVTLFEKDDRFGGHSNTVVTKTTSGTVPVDTGFIVYNPKNYPNLTELFAHLGVETTATEMSFGVSAEGGAIEYNGNGLKGIFASASNCFNPKIWRMLLDILRFYRESPTWHQTLSEETTLGQLLAQQGFSEALRDLHLIPMGAAIWSTPKTEMLQYPALSFIRFCDNHGLLQVKDRPQWRTVTGGSREYVRKLVAQIQPSAFCNLGARQVIRHATGVEVVDSRGDHRQFDAVVLACHADQALQLLATPSEQEQQLLGAFRYQRNRAILHSDTRLLPKNRKVWSSWNYLSGYGENSDSLAVSYWMNQLQPIQTEQPLIVTLNPPIEPEESLIHSSFLYDHPLFNQQAIAAQQLLYQLQGQRNTWFCGSYFGYGFHEDGLQSGLAVAEALGAPKRPWQVANASGRIHWPEASVQAKHSPVL</sequence>
<dbReference type="EMBL" id="MTSM01000028">
    <property type="protein sequence ID" value="OPX54341.1"/>
    <property type="molecule type" value="Genomic_DNA"/>
</dbReference>
<keyword evidence="3" id="KW-1185">Reference proteome</keyword>
<dbReference type="GO" id="GO:0016491">
    <property type="term" value="F:oxidoreductase activity"/>
    <property type="evidence" value="ECO:0007669"/>
    <property type="project" value="InterPro"/>
</dbReference>
<dbReference type="AlphaFoldDB" id="A0A1T4SDK5"/>
<dbReference type="RefSeq" id="WP_078746503.1">
    <property type="nucleotide sequence ID" value="NZ_FUXG01000029.1"/>
</dbReference>
<proteinExistence type="predicted"/>
<dbReference type="PANTHER" id="PTHR42923">
    <property type="entry name" value="PROTOPORPHYRINOGEN OXIDASE"/>
    <property type="match status" value="1"/>
</dbReference>
<gene>
    <name evidence="2" type="ORF">BTE48_14790</name>
</gene>
<dbReference type="OrthoDB" id="20837at2"/>
<dbReference type="Gene3D" id="1.10.405.20">
    <property type="match status" value="1"/>
</dbReference>